<accession>A0ABR1JKW2</accession>
<feature type="compositionally biased region" description="Basic residues" evidence="1">
    <location>
        <begin position="1"/>
        <end position="11"/>
    </location>
</feature>
<evidence type="ECO:0000313" key="2">
    <source>
        <dbReference type="EMBL" id="KAK7463460.1"/>
    </source>
</evidence>
<feature type="compositionally biased region" description="Basic residues" evidence="1">
    <location>
        <begin position="264"/>
        <end position="280"/>
    </location>
</feature>
<proteinExistence type="predicted"/>
<feature type="compositionally biased region" description="Polar residues" evidence="1">
    <location>
        <begin position="154"/>
        <end position="169"/>
    </location>
</feature>
<feature type="compositionally biased region" description="Basic and acidic residues" evidence="1">
    <location>
        <begin position="221"/>
        <end position="231"/>
    </location>
</feature>
<feature type="compositionally biased region" description="Basic residues" evidence="1">
    <location>
        <begin position="187"/>
        <end position="198"/>
    </location>
</feature>
<keyword evidence="3" id="KW-1185">Reference proteome</keyword>
<feature type="region of interest" description="Disordered" evidence="1">
    <location>
        <begin position="1"/>
        <end position="81"/>
    </location>
</feature>
<evidence type="ECO:0000256" key="1">
    <source>
        <dbReference type="SAM" id="MobiDB-lite"/>
    </source>
</evidence>
<feature type="compositionally biased region" description="Acidic residues" evidence="1">
    <location>
        <begin position="34"/>
        <end position="75"/>
    </location>
</feature>
<feature type="compositionally biased region" description="Acidic residues" evidence="1">
    <location>
        <begin position="14"/>
        <end position="24"/>
    </location>
</feature>
<dbReference type="EMBL" id="JBANRG010000009">
    <property type="protein sequence ID" value="KAK7463460.1"/>
    <property type="molecule type" value="Genomic_DNA"/>
</dbReference>
<sequence>MFKRVERKRKKREEEEEMGLDEETKEILGLHDTDSDESLSDPDSEPSEDEVEEDENGEVEETGEIGSNTEDEDDEKPPIPIHSALLDPLYVVSLEPQLIKGCIVCPGKHLKSKEMFETHVKSNAHTRRFKQFSKLAADVDPSENAWDITEKLGPSSTPSIGKSMASATGLSKRAAKKKARSAFLKEKHAKRRAGAKAKKQSEKNQEQKTAVPRQPALEAAESGKKQNEHLISKQPSKKKRKVDESHSKSAVSKSMQGVAEPTKRQSKALKGKVKRIKSGS</sequence>
<reference evidence="2 3" key="1">
    <citation type="submission" date="2024-01" db="EMBL/GenBank/DDBJ databases">
        <title>A draft genome for the cacao thread blight pathogen Marasmiellus scandens.</title>
        <authorList>
            <person name="Baruah I.K."/>
            <person name="Leung J."/>
            <person name="Bukari Y."/>
            <person name="Amoako-Attah I."/>
            <person name="Meinhardt L.W."/>
            <person name="Bailey B.A."/>
            <person name="Cohen S.P."/>
        </authorList>
    </citation>
    <scope>NUCLEOTIDE SEQUENCE [LARGE SCALE GENOMIC DNA]</scope>
    <source>
        <strain evidence="2 3">GH-19</strain>
    </source>
</reference>
<feature type="region of interest" description="Disordered" evidence="1">
    <location>
        <begin position="150"/>
        <end position="280"/>
    </location>
</feature>
<gene>
    <name evidence="2" type="ORF">VKT23_006810</name>
</gene>
<protein>
    <submittedName>
        <fullName evidence="2">Uncharacterized protein</fullName>
    </submittedName>
</protein>
<comment type="caution">
    <text evidence="2">The sequence shown here is derived from an EMBL/GenBank/DDBJ whole genome shotgun (WGS) entry which is preliminary data.</text>
</comment>
<evidence type="ECO:0000313" key="3">
    <source>
        <dbReference type="Proteomes" id="UP001498398"/>
    </source>
</evidence>
<dbReference type="Proteomes" id="UP001498398">
    <property type="component" value="Unassembled WGS sequence"/>
</dbReference>
<organism evidence="2 3">
    <name type="scientific">Marasmiellus scandens</name>
    <dbReference type="NCBI Taxonomy" id="2682957"/>
    <lineage>
        <taxon>Eukaryota</taxon>
        <taxon>Fungi</taxon>
        <taxon>Dikarya</taxon>
        <taxon>Basidiomycota</taxon>
        <taxon>Agaricomycotina</taxon>
        <taxon>Agaricomycetes</taxon>
        <taxon>Agaricomycetidae</taxon>
        <taxon>Agaricales</taxon>
        <taxon>Marasmiineae</taxon>
        <taxon>Omphalotaceae</taxon>
        <taxon>Marasmiellus</taxon>
    </lineage>
</organism>
<name>A0ABR1JKW2_9AGAR</name>